<protein>
    <submittedName>
        <fullName evidence="5">Acyl--CoA ligase</fullName>
    </submittedName>
</protein>
<dbReference type="Gene3D" id="3.40.50.12780">
    <property type="entry name" value="N-terminal domain of ligase-like"/>
    <property type="match status" value="1"/>
</dbReference>
<dbReference type="InterPro" id="IPR025110">
    <property type="entry name" value="AMP-bd_C"/>
</dbReference>
<keyword evidence="2 5" id="KW-0436">Ligase</keyword>
<feature type="domain" description="AMP-binding enzyme C-terminal" evidence="4">
    <location>
        <begin position="417"/>
        <end position="492"/>
    </location>
</feature>
<dbReference type="PANTHER" id="PTHR43201:SF5">
    <property type="entry name" value="MEDIUM-CHAIN ACYL-COA LIGASE ACSF2, MITOCHONDRIAL"/>
    <property type="match status" value="1"/>
</dbReference>
<dbReference type="PROSITE" id="PS00455">
    <property type="entry name" value="AMP_BINDING"/>
    <property type="match status" value="1"/>
</dbReference>
<dbReference type="RefSeq" id="WP_230215911.1">
    <property type="nucleotide sequence ID" value="NZ_JAJKFT010000002.1"/>
</dbReference>
<comment type="caution">
    <text evidence="5">The sequence shown here is derived from an EMBL/GenBank/DDBJ whole genome shotgun (WGS) entry which is preliminary data.</text>
</comment>
<dbReference type="Pfam" id="PF00501">
    <property type="entry name" value="AMP-binding"/>
    <property type="match status" value="1"/>
</dbReference>
<feature type="domain" description="AMP-dependent synthetase/ligase" evidence="3">
    <location>
        <begin position="8"/>
        <end position="366"/>
    </location>
</feature>
<comment type="similarity">
    <text evidence="1">Belongs to the ATP-dependent AMP-binding enzyme family.</text>
</comment>
<accession>A0A9X1MJ39</accession>
<dbReference type="GO" id="GO:0006631">
    <property type="term" value="P:fatty acid metabolic process"/>
    <property type="evidence" value="ECO:0007669"/>
    <property type="project" value="TreeGrafter"/>
</dbReference>
<dbReference type="InterPro" id="IPR042099">
    <property type="entry name" value="ANL_N_sf"/>
</dbReference>
<evidence type="ECO:0000256" key="2">
    <source>
        <dbReference type="ARBA" id="ARBA00022598"/>
    </source>
</evidence>
<dbReference type="InterPro" id="IPR045851">
    <property type="entry name" value="AMP-bd_C_sf"/>
</dbReference>
<dbReference type="Gene3D" id="3.30.300.30">
    <property type="match status" value="1"/>
</dbReference>
<evidence type="ECO:0000313" key="5">
    <source>
        <dbReference type="EMBL" id="MCC9627496.1"/>
    </source>
</evidence>
<evidence type="ECO:0000313" key="6">
    <source>
        <dbReference type="Proteomes" id="UP001139103"/>
    </source>
</evidence>
<evidence type="ECO:0000256" key="1">
    <source>
        <dbReference type="ARBA" id="ARBA00006432"/>
    </source>
</evidence>
<dbReference type="SUPFAM" id="SSF56801">
    <property type="entry name" value="Acetyl-CoA synthetase-like"/>
    <property type="match status" value="1"/>
</dbReference>
<dbReference type="PANTHER" id="PTHR43201">
    <property type="entry name" value="ACYL-COA SYNTHETASE"/>
    <property type="match status" value="1"/>
</dbReference>
<dbReference type="InterPro" id="IPR020845">
    <property type="entry name" value="AMP-binding_CS"/>
</dbReference>
<proteinExistence type="inferred from homology"/>
<name>A0A9X1MJ39_9BACT</name>
<reference evidence="5" key="1">
    <citation type="submission" date="2021-11" db="EMBL/GenBank/DDBJ databases">
        <title>Genome sequence.</title>
        <authorList>
            <person name="Sun Q."/>
        </authorList>
    </citation>
    <scope>NUCLEOTIDE SEQUENCE</scope>
    <source>
        <strain evidence="5">JC732</strain>
    </source>
</reference>
<dbReference type="EMBL" id="JAJKFT010000002">
    <property type="protein sequence ID" value="MCC9627496.1"/>
    <property type="molecule type" value="Genomic_DNA"/>
</dbReference>
<keyword evidence="6" id="KW-1185">Reference proteome</keyword>
<dbReference type="Pfam" id="PF13193">
    <property type="entry name" value="AMP-binding_C"/>
    <property type="match status" value="1"/>
</dbReference>
<dbReference type="AlphaFoldDB" id="A0A9X1MJ39"/>
<sequence length="509" mass="55319">MALWRVLRDAASRFPDRIAVTAGGRDYTYADLDDRVERVAAGLRFQSLGPSDRVVTVLGNSIEHLTLLLGCFRASLVAVPLAPWTPAVHIRYVLRTSVARGFVASPAMLETVLEGQDDLRPDVTITIGDPNPPHRILPWEIVEAGPSDPPDPPDPRRDHLALIVYSSGTTSRPKGVVHTQERLALRVASFTKEIQLTESDVALVVQQLSRPLPLFGQVLASFQVGGRVVLHEGQAKGFWETYQAEPRATFVVAIPALTRELLANPAAATADHSKLRLWLSGGDAVSAALQTKFQLTTGRDLIEICGMTEAGFYAMNPASGPARIGSIGRPLEGIQVRLIDPMGNEVGPDEVGEILLETPGVMVGYWNDTAETFRVLRNGWLHTGDLARRDADGFLWLAGRLRDMINRGGRKIAPPMVEAALGEHPAVLQAVVVGAPDVECGQVPFAFLMLRPGAVLPTDVEWSHWLADKLELAAIPVGYATVEEWPLTYQGKLDRARLVWMAENGGAPV</sequence>
<dbReference type="InterPro" id="IPR000873">
    <property type="entry name" value="AMP-dep_synth/lig_dom"/>
</dbReference>
<dbReference type="Proteomes" id="UP001139103">
    <property type="component" value="Unassembled WGS sequence"/>
</dbReference>
<organism evidence="5 6">
    <name type="scientific">Blastopirellula sediminis</name>
    <dbReference type="NCBI Taxonomy" id="2894196"/>
    <lineage>
        <taxon>Bacteria</taxon>
        <taxon>Pseudomonadati</taxon>
        <taxon>Planctomycetota</taxon>
        <taxon>Planctomycetia</taxon>
        <taxon>Pirellulales</taxon>
        <taxon>Pirellulaceae</taxon>
        <taxon>Blastopirellula</taxon>
    </lineage>
</organism>
<evidence type="ECO:0000259" key="4">
    <source>
        <dbReference type="Pfam" id="PF13193"/>
    </source>
</evidence>
<dbReference type="GO" id="GO:0031956">
    <property type="term" value="F:medium-chain fatty acid-CoA ligase activity"/>
    <property type="evidence" value="ECO:0007669"/>
    <property type="project" value="TreeGrafter"/>
</dbReference>
<evidence type="ECO:0000259" key="3">
    <source>
        <dbReference type="Pfam" id="PF00501"/>
    </source>
</evidence>
<gene>
    <name evidence="5" type="ORF">LOC68_03730</name>
</gene>